<protein>
    <submittedName>
        <fullName evidence="8">Uncharacterized protein</fullName>
    </submittedName>
</protein>
<dbReference type="OrthoDB" id="1881481at2759"/>
<evidence type="ECO:0000259" key="6">
    <source>
        <dbReference type="PROSITE" id="PS50016"/>
    </source>
</evidence>
<feature type="compositionally biased region" description="Acidic residues" evidence="5">
    <location>
        <begin position="103"/>
        <end position="129"/>
    </location>
</feature>
<dbReference type="SMART" id="SM00184">
    <property type="entry name" value="RING"/>
    <property type="match status" value="1"/>
</dbReference>
<dbReference type="InterPro" id="IPR019787">
    <property type="entry name" value="Znf_PHD-finger"/>
</dbReference>
<dbReference type="CDD" id="cd16574">
    <property type="entry name" value="RING-HC_Topors"/>
    <property type="match status" value="1"/>
</dbReference>
<keyword evidence="2 4" id="KW-0863">Zinc-finger</keyword>
<dbReference type="InterPro" id="IPR058746">
    <property type="entry name" value="Znf_RING-type_Topors"/>
</dbReference>
<dbReference type="PROSITE" id="PS50089">
    <property type="entry name" value="ZF_RING_2"/>
    <property type="match status" value="1"/>
</dbReference>
<evidence type="ECO:0000313" key="8">
    <source>
        <dbReference type="EMBL" id="KAG0488087.1"/>
    </source>
</evidence>
<evidence type="ECO:0000256" key="3">
    <source>
        <dbReference type="ARBA" id="ARBA00022833"/>
    </source>
</evidence>
<proteinExistence type="predicted"/>
<dbReference type="GO" id="GO:0008270">
    <property type="term" value="F:zinc ion binding"/>
    <property type="evidence" value="ECO:0007669"/>
    <property type="project" value="UniProtKB-KW"/>
</dbReference>
<dbReference type="PROSITE" id="PS00518">
    <property type="entry name" value="ZF_RING_1"/>
    <property type="match status" value="1"/>
</dbReference>
<dbReference type="EMBL" id="JADCNL010000003">
    <property type="protein sequence ID" value="KAG0488087.1"/>
    <property type="molecule type" value="Genomic_DNA"/>
</dbReference>
<dbReference type="PANTHER" id="PTHR47177">
    <property type="entry name" value="F18C1.6 PROTEIN"/>
    <property type="match status" value="1"/>
</dbReference>
<dbReference type="SUPFAM" id="SSF57850">
    <property type="entry name" value="RING/U-box"/>
    <property type="match status" value="1"/>
</dbReference>
<keyword evidence="1" id="KW-0479">Metal-binding</keyword>
<accession>A0A835RLB9</accession>
<evidence type="ECO:0000256" key="2">
    <source>
        <dbReference type="ARBA" id="ARBA00022771"/>
    </source>
</evidence>
<feature type="compositionally biased region" description="Polar residues" evidence="5">
    <location>
        <begin position="213"/>
        <end position="235"/>
    </location>
</feature>
<dbReference type="PANTHER" id="PTHR47177:SF3">
    <property type="entry name" value="F18C1.6 PROTEIN"/>
    <property type="match status" value="1"/>
</dbReference>
<evidence type="ECO:0000256" key="4">
    <source>
        <dbReference type="PROSITE-ProRule" id="PRU00175"/>
    </source>
</evidence>
<dbReference type="InterPro" id="IPR017907">
    <property type="entry name" value="Znf_RING_CS"/>
</dbReference>
<dbReference type="InterPro" id="IPR013083">
    <property type="entry name" value="Znf_RING/FYVE/PHD"/>
</dbReference>
<dbReference type="SUPFAM" id="SSF57903">
    <property type="entry name" value="FYVE/PHD zinc finger"/>
    <property type="match status" value="1"/>
</dbReference>
<dbReference type="Proteomes" id="UP000636800">
    <property type="component" value="Chromosome 3"/>
</dbReference>
<dbReference type="Gene3D" id="3.30.40.10">
    <property type="entry name" value="Zinc/RING finger domain, C3HC4 (zinc finger)"/>
    <property type="match status" value="2"/>
</dbReference>
<dbReference type="SMART" id="SM00249">
    <property type="entry name" value="PHD"/>
    <property type="match status" value="1"/>
</dbReference>
<feature type="compositionally biased region" description="Basic residues" evidence="5">
    <location>
        <begin position="199"/>
        <end position="212"/>
    </location>
</feature>
<sequence length="779" mass="87392">MGRGRGATQKRAPSRKRKKDGDDDDDDGDDEEYVAEDEEEEEEEEDEDSLYESDIPNEESFEENEASDAVGSSAAEEEISYAKMKARGVYSSRRQRSRVSNYDELEEDNYEDDEDFSPDTSNEEEDWEDYSLVSGDSSGSDKRAPKRGRRKQKRKNLISKANKRSRKGAAATKCRKSRREAEEEEDDEFIVKGQPAVVNHRKDKKVVKRRLNSRSAMKNRSSIDSDSLDATNSTSSNDLLVKDRVVTKSRNKKRANCGRRKKLKLEDSETSDSDFVISDEDFIDDSHGVIACQRKISKNERKKAGPSTEGQLEESNFLYFDHKVVQSNIRNPAIDRALSVRKPEGVSVENKGKEKEADELNKQLCGICLSEEQKGTIQGILNCCSHYFCFSCIMEWSKVESRCPLCKRRFVTITKSSRSDPGLEMRRPVIRVQMRDQVYQPSEEELRVLLDPYENVVCLECHQGGDDSLMLLCDICDSSAHTYCVGLGREVPEGNWYCECCRIAGEGSLHSQVLDSQASISGHISHGSIANNSSRNLQSSTSFHCPVSSQEQSSQGFDLNVPPRNFFEDNGVLSASQASGAVASTLSGRRAIHRRIRILLSNNRARQINTAFNIMDTALPTEDAHSLPERNANFVVNSERSNLFYRSATTEQPQENGRNVSHSSSDLVPCISNEGRNFRHVEGAKKQVQSIVRHYLKKLHSDVKLEHSVSKKIAKKTTHTILAACGIQHSRSMVSSILQPPDSCSHDLNGGPVNLLRGCCSSCFTSYVSNVVKMFVESL</sequence>
<feature type="compositionally biased region" description="Basic residues" evidence="5">
    <location>
        <begin position="144"/>
        <end position="178"/>
    </location>
</feature>
<dbReference type="InterPro" id="IPR001965">
    <property type="entry name" value="Znf_PHD"/>
</dbReference>
<comment type="caution">
    <text evidence="8">The sequence shown here is derived from an EMBL/GenBank/DDBJ whole genome shotgun (WGS) entry which is preliminary data.</text>
</comment>
<feature type="domain" description="RING-type" evidence="7">
    <location>
        <begin position="365"/>
        <end position="407"/>
    </location>
</feature>
<evidence type="ECO:0000256" key="5">
    <source>
        <dbReference type="SAM" id="MobiDB-lite"/>
    </source>
</evidence>
<keyword evidence="9" id="KW-1185">Reference proteome</keyword>
<feature type="region of interest" description="Disordered" evidence="5">
    <location>
        <begin position="1"/>
        <end position="235"/>
    </location>
</feature>
<dbReference type="AlphaFoldDB" id="A0A835RLB9"/>
<organism evidence="8 9">
    <name type="scientific">Vanilla planifolia</name>
    <name type="common">Vanilla</name>
    <dbReference type="NCBI Taxonomy" id="51239"/>
    <lineage>
        <taxon>Eukaryota</taxon>
        <taxon>Viridiplantae</taxon>
        <taxon>Streptophyta</taxon>
        <taxon>Embryophyta</taxon>
        <taxon>Tracheophyta</taxon>
        <taxon>Spermatophyta</taxon>
        <taxon>Magnoliopsida</taxon>
        <taxon>Liliopsida</taxon>
        <taxon>Asparagales</taxon>
        <taxon>Orchidaceae</taxon>
        <taxon>Vanilloideae</taxon>
        <taxon>Vanilleae</taxon>
        <taxon>Vanilla</taxon>
    </lineage>
</organism>
<dbReference type="InterPro" id="IPR011011">
    <property type="entry name" value="Znf_FYVE_PHD"/>
</dbReference>
<evidence type="ECO:0000313" key="9">
    <source>
        <dbReference type="Proteomes" id="UP000636800"/>
    </source>
</evidence>
<dbReference type="Pfam" id="PF00628">
    <property type="entry name" value="PHD"/>
    <property type="match status" value="1"/>
</dbReference>
<reference evidence="8 9" key="1">
    <citation type="journal article" date="2020" name="Nat. Food">
        <title>A phased Vanilla planifolia genome enables genetic improvement of flavour and production.</title>
        <authorList>
            <person name="Hasing T."/>
            <person name="Tang H."/>
            <person name="Brym M."/>
            <person name="Khazi F."/>
            <person name="Huang T."/>
            <person name="Chambers A.H."/>
        </authorList>
    </citation>
    <scope>NUCLEOTIDE SEQUENCE [LARGE SCALE GENOMIC DNA]</scope>
    <source>
        <tissue evidence="8">Leaf</tissue>
    </source>
</reference>
<dbReference type="PROSITE" id="PS50016">
    <property type="entry name" value="ZF_PHD_2"/>
    <property type="match status" value="1"/>
</dbReference>
<feature type="compositionally biased region" description="Acidic residues" evidence="5">
    <location>
        <begin position="22"/>
        <end position="66"/>
    </location>
</feature>
<feature type="domain" description="PHD-type" evidence="6">
    <location>
        <begin position="455"/>
        <end position="504"/>
    </location>
</feature>
<keyword evidence="3" id="KW-0862">Zinc</keyword>
<gene>
    <name evidence="8" type="ORF">HPP92_006898</name>
</gene>
<name>A0A835RLB9_VANPL</name>
<evidence type="ECO:0000259" key="7">
    <source>
        <dbReference type="PROSITE" id="PS50089"/>
    </source>
</evidence>
<dbReference type="InterPro" id="IPR001841">
    <property type="entry name" value="Znf_RING"/>
</dbReference>
<evidence type="ECO:0000256" key="1">
    <source>
        <dbReference type="ARBA" id="ARBA00022723"/>
    </source>
</evidence>
<dbReference type="Pfam" id="PF13639">
    <property type="entry name" value="zf-RING_2"/>
    <property type="match status" value="1"/>
</dbReference>